<protein>
    <submittedName>
        <fullName evidence="3">Alpha/beta hydrolase</fullName>
    </submittedName>
</protein>
<proteinExistence type="predicted"/>
<feature type="domain" description="AB hydrolase-1" evidence="2">
    <location>
        <begin position="36"/>
        <end position="273"/>
    </location>
</feature>
<evidence type="ECO:0000313" key="4">
    <source>
        <dbReference type="Proteomes" id="UP000239532"/>
    </source>
</evidence>
<keyword evidence="3" id="KW-0378">Hydrolase</keyword>
<dbReference type="InterPro" id="IPR000073">
    <property type="entry name" value="AB_hydrolase_1"/>
</dbReference>
<evidence type="ECO:0000256" key="1">
    <source>
        <dbReference type="SAM" id="SignalP"/>
    </source>
</evidence>
<reference evidence="3 4" key="1">
    <citation type="submission" date="2016-11" db="EMBL/GenBank/DDBJ databases">
        <title>Trade-off between light-utilization and light-protection in marine flavobacteria.</title>
        <authorList>
            <person name="Kumagai Y."/>
        </authorList>
    </citation>
    <scope>NUCLEOTIDE SEQUENCE [LARGE SCALE GENOMIC DNA]</scope>
    <source>
        <strain evidence="3 4">JCM 17109</strain>
    </source>
</reference>
<evidence type="ECO:0000259" key="2">
    <source>
        <dbReference type="Pfam" id="PF12697"/>
    </source>
</evidence>
<dbReference type="AlphaFoldDB" id="A0A2S9WW55"/>
<evidence type="ECO:0000313" key="3">
    <source>
        <dbReference type="EMBL" id="PRP67709.1"/>
    </source>
</evidence>
<sequence>MKTTSLFCYCIFLLCLYSNAQNDPIRVTVSGSGDPILLLSGFATNGDEAWQSTTELLTKDYECHIVNYAGFAGMEPVAFPWLPKVITAIEEYIKNRNLKKPIVIGHSLGGTIGIHLAANKELDISKLIIVDALPATGAMMMPDFKPERFQYESPYNDQMLAMNENEFTQMSLGMAAGMTSNVNGQKQIANWMQATDRKTYVYGYTDYLKFDVREDLRNISIPVTILGAGKPYGVETARANYTNQYQNLQQYDLKMNEDSAHFIMMDQPEWFLEQIQIALK</sequence>
<dbReference type="PANTHER" id="PTHR43798">
    <property type="entry name" value="MONOACYLGLYCEROL LIPASE"/>
    <property type="match status" value="1"/>
</dbReference>
<feature type="chain" id="PRO_5015665262" evidence="1">
    <location>
        <begin position="21"/>
        <end position="280"/>
    </location>
</feature>
<dbReference type="Proteomes" id="UP000239532">
    <property type="component" value="Unassembled WGS sequence"/>
</dbReference>
<dbReference type="GO" id="GO:0016787">
    <property type="term" value="F:hydrolase activity"/>
    <property type="evidence" value="ECO:0007669"/>
    <property type="project" value="UniProtKB-KW"/>
</dbReference>
<dbReference type="OrthoDB" id="7172093at2"/>
<gene>
    <name evidence="3" type="ORF">BST86_11700</name>
</gene>
<dbReference type="Gene3D" id="3.40.50.1820">
    <property type="entry name" value="alpha/beta hydrolase"/>
    <property type="match status" value="1"/>
</dbReference>
<dbReference type="EMBL" id="MQUC01000003">
    <property type="protein sequence ID" value="PRP67709.1"/>
    <property type="molecule type" value="Genomic_DNA"/>
</dbReference>
<dbReference type="Pfam" id="PF12697">
    <property type="entry name" value="Abhydrolase_6"/>
    <property type="match status" value="1"/>
</dbReference>
<name>A0A2S9WW55_9FLAO</name>
<keyword evidence="4" id="KW-1185">Reference proteome</keyword>
<accession>A0A2S9WW55</accession>
<feature type="signal peptide" evidence="1">
    <location>
        <begin position="1"/>
        <end position="20"/>
    </location>
</feature>
<dbReference type="SUPFAM" id="SSF53474">
    <property type="entry name" value="alpha/beta-Hydrolases"/>
    <property type="match status" value="1"/>
</dbReference>
<keyword evidence="1" id="KW-0732">Signal</keyword>
<dbReference type="RefSeq" id="WP_105983414.1">
    <property type="nucleotide sequence ID" value="NZ_MQUC01000003.1"/>
</dbReference>
<dbReference type="InterPro" id="IPR029058">
    <property type="entry name" value="AB_hydrolase_fold"/>
</dbReference>
<organism evidence="3 4">
    <name type="scientific">Nonlabens agnitus</name>
    <dbReference type="NCBI Taxonomy" id="870484"/>
    <lineage>
        <taxon>Bacteria</taxon>
        <taxon>Pseudomonadati</taxon>
        <taxon>Bacteroidota</taxon>
        <taxon>Flavobacteriia</taxon>
        <taxon>Flavobacteriales</taxon>
        <taxon>Flavobacteriaceae</taxon>
        <taxon>Nonlabens</taxon>
    </lineage>
</organism>
<comment type="caution">
    <text evidence="3">The sequence shown here is derived from an EMBL/GenBank/DDBJ whole genome shotgun (WGS) entry which is preliminary data.</text>
</comment>
<dbReference type="InterPro" id="IPR050266">
    <property type="entry name" value="AB_hydrolase_sf"/>
</dbReference>